<keyword evidence="6" id="KW-0418">Kinase</keyword>
<evidence type="ECO:0000256" key="6">
    <source>
        <dbReference type="ARBA" id="ARBA00022777"/>
    </source>
</evidence>
<evidence type="ECO:0000313" key="10">
    <source>
        <dbReference type="EMBL" id="GAA4240859.1"/>
    </source>
</evidence>
<dbReference type="CDD" id="cd16922">
    <property type="entry name" value="HATPase_EvgS-ArcB-TorS-like"/>
    <property type="match status" value="1"/>
</dbReference>
<evidence type="ECO:0000256" key="1">
    <source>
        <dbReference type="ARBA" id="ARBA00000085"/>
    </source>
</evidence>
<evidence type="ECO:0000256" key="4">
    <source>
        <dbReference type="ARBA" id="ARBA00022553"/>
    </source>
</evidence>
<dbReference type="PROSITE" id="PS50109">
    <property type="entry name" value="HIS_KIN"/>
    <property type="match status" value="1"/>
</dbReference>
<evidence type="ECO:0000256" key="2">
    <source>
        <dbReference type="ARBA" id="ARBA00004236"/>
    </source>
</evidence>
<feature type="region of interest" description="Disordered" evidence="8">
    <location>
        <begin position="216"/>
        <end position="240"/>
    </location>
</feature>
<comment type="catalytic activity">
    <reaction evidence="1">
        <text>ATP + protein L-histidine = ADP + protein N-phospho-L-histidine.</text>
        <dbReference type="EC" id="2.7.13.3"/>
    </reaction>
</comment>
<dbReference type="SUPFAM" id="SSF47384">
    <property type="entry name" value="Homodimeric domain of signal transducing histidine kinase"/>
    <property type="match status" value="1"/>
</dbReference>
<sequence>MDARSAASRSAVEAQRQTMVNDIAHELRTPLSNIRVWLEAAEDGVAIPDGAFVSSLLEEALQLQHLVDDLQDLAAAEAGTLRLHFEPMDVRELLTRVADAHRAKATSAGSRLTVYLDGDPPLTADAVRIRQAVANLLTNAIRHTPNGHITLTARDDDGWTVIEVADTGTGIPPEDLPQIFDRFWRADKSRNRQTGGSGLGLAIVRQLVQAHGGTAEAHSQLGEGSTFTLRLPRQPQPAPS</sequence>
<dbReference type="InterPro" id="IPR003661">
    <property type="entry name" value="HisK_dim/P_dom"/>
</dbReference>
<comment type="subcellular location">
    <subcellularLocation>
        <location evidence="2">Cell membrane</location>
    </subcellularLocation>
</comment>
<keyword evidence="4" id="KW-0597">Phosphoprotein</keyword>
<keyword evidence="5" id="KW-0808">Transferase</keyword>
<accession>A0ABP8CM98</accession>
<dbReference type="InterPro" id="IPR003594">
    <property type="entry name" value="HATPase_dom"/>
</dbReference>
<comment type="caution">
    <text evidence="10">The sequence shown here is derived from an EMBL/GenBank/DDBJ whole genome shotgun (WGS) entry which is preliminary data.</text>
</comment>
<feature type="domain" description="Histidine kinase" evidence="9">
    <location>
        <begin position="22"/>
        <end position="235"/>
    </location>
</feature>
<dbReference type="SMART" id="SM00388">
    <property type="entry name" value="HisKA"/>
    <property type="match status" value="1"/>
</dbReference>
<dbReference type="PRINTS" id="PR00344">
    <property type="entry name" value="BCTRLSENSOR"/>
</dbReference>
<evidence type="ECO:0000256" key="7">
    <source>
        <dbReference type="ARBA" id="ARBA00023012"/>
    </source>
</evidence>
<dbReference type="PANTHER" id="PTHR43711">
    <property type="entry name" value="TWO-COMPONENT HISTIDINE KINASE"/>
    <property type="match status" value="1"/>
</dbReference>
<name>A0ABP8CM98_9ACTN</name>
<reference evidence="11" key="1">
    <citation type="journal article" date="2019" name="Int. J. Syst. Evol. Microbiol.">
        <title>The Global Catalogue of Microorganisms (GCM) 10K type strain sequencing project: providing services to taxonomists for standard genome sequencing and annotation.</title>
        <authorList>
            <consortium name="The Broad Institute Genomics Platform"/>
            <consortium name="The Broad Institute Genome Sequencing Center for Infectious Disease"/>
            <person name="Wu L."/>
            <person name="Ma J."/>
        </authorList>
    </citation>
    <scope>NUCLEOTIDE SEQUENCE [LARGE SCALE GENOMIC DNA]</scope>
    <source>
        <strain evidence="11">JCM 17440</strain>
    </source>
</reference>
<evidence type="ECO:0000256" key="8">
    <source>
        <dbReference type="SAM" id="MobiDB-lite"/>
    </source>
</evidence>
<evidence type="ECO:0000313" key="11">
    <source>
        <dbReference type="Proteomes" id="UP001501710"/>
    </source>
</evidence>
<evidence type="ECO:0000259" key="9">
    <source>
        <dbReference type="PROSITE" id="PS50109"/>
    </source>
</evidence>
<dbReference type="EMBL" id="BAABAS010000026">
    <property type="protein sequence ID" value="GAA4240859.1"/>
    <property type="molecule type" value="Genomic_DNA"/>
</dbReference>
<dbReference type="CDD" id="cd00082">
    <property type="entry name" value="HisKA"/>
    <property type="match status" value="1"/>
</dbReference>
<evidence type="ECO:0000256" key="3">
    <source>
        <dbReference type="ARBA" id="ARBA00012438"/>
    </source>
</evidence>
<evidence type="ECO:0000256" key="5">
    <source>
        <dbReference type="ARBA" id="ARBA00022679"/>
    </source>
</evidence>
<dbReference type="Pfam" id="PF00512">
    <property type="entry name" value="HisKA"/>
    <property type="match status" value="1"/>
</dbReference>
<dbReference type="InterPro" id="IPR050736">
    <property type="entry name" value="Sensor_HK_Regulatory"/>
</dbReference>
<dbReference type="InterPro" id="IPR036097">
    <property type="entry name" value="HisK_dim/P_sf"/>
</dbReference>
<dbReference type="InterPro" id="IPR004358">
    <property type="entry name" value="Sig_transdc_His_kin-like_C"/>
</dbReference>
<dbReference type="Gene3D" id="1.10.287.130">
    <property type="match status" value="1"/>
</dbReference>
<protein>
    <recommendedName>
        <fullName evidence="3">histidine kinase</fullName>
        <ecNumber evidence="3">2.7.13.3</ecNumber>
    </recommendedName>
</protein>
<dbReference type="Proteomes" id="UP001501710">
    <property type="component" value="Unassembled WGS sequence"/>
</dbReference>
<keyword evidence="11" id="KW-1185">Reference proteome</keyword>
<dbReference type="InterPro" id="IPR005467">
    <property type="entry name" value="His_kinase_dom"/>
</dbReference>
<dbReference type="PANTHER" id="PTHR43711:SF1">
    <property type="entry name" value="HISTIDINE KINASE 1"/>
    <property type="match status" value="1"/>
</dbReference>
<proteinExistence type="predicted"/>
<organism evidence="10 11">
    <name type="scientific">Actinomadura meridiana</name>
    <dbReference type="NCBI Taxonomy" id="559626"/>
    <lineage>
        <taxon>Bacteria</taxon>
        <taxon>Bacillati</taxon>
        <taxon>Actinomycetota</taxon>
        <taxon>Actinomycetes</taxon>
        <taxon>Streptosporangiales</taxon>
        <taxon>Thermomonosporaceae</taxon>
        <taxon>Actinomadura</taxon>
    </lineage>
</organism>
<dbReference type="Pfam" id="PF02518">
    <property type="entry name" value="HATPase_c"/>
    <property type="match status" value="1"/>
</dbReference>
<dbReference type="EC" id="2.7.13.3" evidence="3"/>
<gene>
    <name evidence="10" type="ORF">GCM10022254_67280</name>
</gene>
<dbReference type="SMART" id="SM00387">
    <property type="entry name" value="HATPase_c"/>
    <property type="match status" value="1"/>
</dbReference>
<dbReference type="InterPro" id="IPR036890">
    <property type="entry name" value="HATPase_C_sf"/>
</dbReference>
<dbReference type="Gene3D" id="3.30.565.10">
    <property type="entry name" value="Histidine kinase-like ATPase, C-terminal domain"/>
    <property type="match status" value="1"/>
</dbReference>
<dbReference type="SUPFAM" id="SSF55874">
    <property type="entry name" value="ATPase domain of HSP90 chaperone/DNA topoisomerase II/histidine kinase"/>
    <property type="match status" value="1"/>
</dbReference>
<dbReference type="RefSeq" id="WP_344905579.1">
    <property type="nucleotide sequence ID" value="NZ_BAABAS010000026.1"/>
</dbReference>
<keyword evidence="7" id="KW-0902">Two-component regulatory system</keyword>